<evidence type="ECO:0000313" key="3">
    <source>
        <dbReference type="Proteomes" id="UP000660729"/>
    </source>
</evidence>
<feature type="region of interest" description="Disordered" evidence="1">
    <location>
        <begin position="1"/>
        <end position="64"/>
    </location>
</feature>
<proteinExistence type="predicted"/>
<accession>A0A8H6RDX9</accession>
<name>A0A8H6RDX9_9PEZI</name>
<reference evidence="2" key="1">
    <citation type="submission" date="2020-04" db="EMBL/GenBank/DDBJ databases">
        <title>Draft genome resource of the tomato pathogen Pseudocercospora fuligena.</title>
        <authorList>
            <person name="Zaccaron A."/>
        </authorList>
    </citation>
    <scope>NUCLEOTIDE SEQUENCE</scope>
    <source>
        <strain evidence="2">PF001</strain>
    </source>
</reference>
<protein>
    <submittedName>
        <fullName evidence="2">Uncharacterized protein</fullName>
    </submittedName>
</protein>
<evidence type="ECO:0000313" key="2">
    <source>
        <dbReference type="EMBL" id="KAF7190080.1"/>
    </source>
</evidence>
<dbReference type="Proteomes" id="UP000660729">
    <property type="component" value="Unassembled WGS sequence"/>
</dbReference>
<dbReference type="AlphaFoldDB" id="A0A8H6RDX9"/>
<organism evidence="2 3">
    <name type="scientific">Pseudocercospora fuligena</name>
    <dbReference type="NCBI Taxonomy" id="685502"/>
    <lineage>
        <taxon>Eukaryota</taxon>
        <taxon>Fungi</taxon>
        <taxon>Dikarya</taxon>
        <taxon>Ascomycota</taxon>
        <taxon>Pezizomycotina</taxon>
        <taxon>Dothideomycetes</taxon>
        <taxon>Dothideomycetidae</taxon>
        <taxon>Mycosphaerellales</taxon>
        <taxon>Mycosphaerellaceae</taxon>
        <taxon>Pseudocercospora</taxon>
    </lineage>
</organism>
<sequence>MALFAGATAPGMFKDPLFSPVSSCSSSFQRDDQHTSLRFASSPSPSPSPIPTTDGIVHSHTHTY</sequence>
<comment type="caution">
    <text evidence="2">The sequence shown here is derived from an EMBL/GenBank/DDBJ whole genome shotgun (WGS) entry which is preliminary data.</text>
</comment>
<dbReference type="EMBL" id="JABCIY010000175">
    <property type="protein sequence ID" value="KAF7190080.1"/>
    <property type="molecule type" value="Genomic_DNA"/>
</dbReference>
<keyword evidence="3" id="KW-1185">Reference proteome</keyword>
<evidence type="ECO:0000256" key="1">
    <source>
        <dbReference type="SAM" id="MobiDB-lite"/>
    </source>
</evidence>
<gene>
    <name evidence="2" type="ORF">HII31_08411</name>
</gene>